<evidence type="ECO:0000256" key="1">
    <source>
        <dbReference type="SAM" id="MobiDB-lite"/>
    </source>
</evidence>
<sequence length="1084" mass="121703">MNDPKKKQVLQTLNLHLKRDRQRGVGEALLSRVEHTQRPQSKTSQTAAEKAGLFSVVTPASRDAAAKINADLEDAVPMHQAAAELPHNGALPHEDVPLLGCDGHDLGIYDASDPLDWHSPFDLGDNVPPQPYVQDDDDGGCDDCDDNCSSPADSSGRWRNWDPARSQPGDEFSDSDSDSSQDDFDAGMPPLRPISPAGSESSGEEGLLDVQEHDPLYVPLEELYLENSAPDSSPELEREDVLAPAFSEHPWIRRAYVEAFIAVAFHGATQDCAQYLLECARSRLVSFSLTSGYDIPGLAKMAVTLRTAERRLGLDTNDHITYYFLCNVCWDRHHPDELRDLPGGGKCVQPDCPGILFEKKLYSDGKRRRVPVKVLSATSIKQSIRRMALRPGKLAEFNLWRAGPEDEPGAKPPLDFEEWAGSLDSNYRLYDMHDGWAWNSLRAGLERRRGGRWGMADVDVHDLNQRFVAMPNGLILIFNIDWFRALKRGNYSVGAIYLTICNNPRSKRFLPEETLLLAVIPGPDEPSLEELNNVLGIFIPELLELYNEVELREEERFLKYAFRARDADPCTREEIAEERGIRWSVLNLLPEWYPVSSTPTEFMHGAFLGEAKHVVQGILTVGGMFAKRSRKDNPQQKFEAWMDAMWWPGLAGRVPKGLITAGTGKADQWRNMVTVLAPGLYESWQIDGEIPDAEAPALKVKEKVAIKSKRVAELVRERRQAAAAYDEATTLEDLEYINQTTMNKNYRSHFDAVLEWCTAIRIWGSQSISVAEASRAQVCHNQACQSWALMNCHLTPYFHILIHLVIFIRRFGPVYAWWAYMFERFNGWLAKVNHNGHKGGELEATMMRSWIKNSLIHDLIIQLEALGEAKTAEDEQSIQDLKRCLRGEKRTSQNRGTLLSSIAAMTAQESGAWKESVNLVSDISFARDGSPFIAIAVPFYSHIVIAGQRYGASTTRRGQANCYAYIDGRQAVEITRILRVEHTTAEGQTLTAELAVVRPFIPSPAAANMPWSSRATNLGIDVWKPSQRGPPQIIDVRRFSGHFALNYVSYKDGHRLWVTMSLCHDTQEGDEIDEFEGGESPDDY</sequence>
<dbReference type="EMBL" id="CCBP010000111">
    <property type="protein sequence ID" value="CDO72299.1"/>
    <property type="molecule type" value="Genomic_DNA"/>
</dbReference>
<accession>A0A060SJD8</accession>
<dbReference type="AlphaFoldDB" id="A0A060SJD8"/>
<proteinExistence type="predicted"/>
<feature type="compositionally biased region" description="Acidic residues" evidence="1">
    <location>
        <begin position="134"/>
        <end position="146"/>
    </location>
</feature>
<dbReference type="PANTHER" id="PTHR46579:SF1">
    <property type="entry name" value="F5_8 TYPE C DOMAIN-CONTAINING PROTEIN"/>
    <property type="match status" value="1"/>
</dbReference>
<dbReference type="OMA" id="AIRIWAS"/>
<dbReference type="PANTHER" id="PTHR46579">
    <property type="entry name" value="F5/8 TYPE C DOMAIN-CONTAINING PROTEIN-RELATED"/>
    <property type="match status" value="1"/>
</dbReference>
<organism evidence="2 3">
    <name type="scientific">Pycnoporus cinnabarinus</name>
    <name type="common">Cinnabar-red polypore</name>
    <name type="synonym">Trametes cinnabarina</name>
    <dbReference type="NCBI Taxonomy" id="5643"/>
    <lineage>
        <taxon>Eukaryota</taxon>
        <taxon>Fungi</taxon>
        <taxon>Dikarya</taxon>
        <taxon>Basidiomycota</taxon>
        <taxon>Agaricomycotina</taxon>
        <taxon>Agaricomycetes</taxon>
        <taxon>Polyporales</taxon>
        <taxon>Polyporaceae</taxon>
        <taxon>Trametes</taxon>
    </lineage>
</organism>
<comment type="caution">
    <text evidence="2">The sequence shown here is derived from an EMBL/GenBank/DDBJ whole genome shotgun (WGS) entry which is preliminary data.</text>
</comment>
<protein>
    <submittedName>
        <fullName evidence="2">Uncharacterized protein</fullName>
    </submittedName>
</protein>
<dbReference type="STRING" id="5643.A0A060SJD8"/>
<reference evidence="2" key="1">
    <citation type="submission" date="2014-01" db="EMBL/GenBank/DDBJ databases">
        <title>The genome of the white-rot fungus Pycnoporus cinnabarinus: a basidiomycete model with a versatile arsenal for lignocellulosic biomass breakdown.</title>
        <authorList>
            <person name="Levasseur A."/>
            <person name="Lomascolo A."/>
            <person name="Ruiz-Duenas F.J."/>
            <person name="Uzan E."/>
            <person name="Piumi F."/>
            <person name="Kues U."/>
            <person name="Ram A.F.J."/>
            <person name="Murat C."/>
            <person name="Haon M."/>
            <person name="Benoit I."/>
            <person name="Arfi Y."/>
            <person name="Chevret D."/>
            <person name="Drula E."/>
            <person name="Kwon M.J."/>
            <person name="Gouret P."/>
            <person name="Lesage-Meessen L."/>
            <person name="Lombard V."/>
            <person name="Mariette J."/>
            <person name="Noirot C."/>
            <person name="Park J."/>
            <person name="Patyshakuliyeva A."/>
            <person name="Wieneger R.A.B."/>
            <person name="Wosten H.A.B."/>
            <person name="Martin F."/>
            <person name="Coutinho P.M."/>
            <person name="de Vries R."/>
            <person name="Martinez A.T."/>
            <person name="Klopp C."/>
            <person name="Pontarotti P."/>
            <person name="Henrissat B."/>
            <person name="Record E."/>
        </authorList>
    </citation>
    <scope>NUCLEOTIDE SEQUENCE [LARGE SCALE GENOMIC DNA]</scope>
    <source>
        <strain evidence="2">BRFM137</strain>
    </source>
</reference>
<feature type="region of interest" description="Disordered" evidence="1">
    <location>
        <begin position="120"/>
        <end position="206"/>
    </location>
</feature>
<name>A0A060SJD8_PYCCI</name>
<dbReference type="OrthoDB" id="3248986at2759"/>
<evidence type="ECO:0000313" key="2">
    <source>
        <dbReference type="EMBL" id="CDO72299.1"/>
    </source>
</evidence>
<evidence type="ECO:0000313" key="3">
    <source>
        <dbReference type="Proteomes" id="UP000029665"/>
    </source>
</evidence>
<feature type="compositionally biased region" description="Acidic residues" evidence="1">
    <location>
        <begin position="171"/>
        <end position="185"/>
    </location>
</feature>
<dbReference type="HOGENOM" id="CLU_009765_0_0_1"/>
<keyword evidence="3" id="KW-1185">Reference proteome</keyword>
<gene>
    <name evidence="2" type="ORF">BN946_scf184970.g151</name>
</gene>
<dbReference type="Proteomes" id="UP000029665">
    <property type="component" value="Unassembled WGS sequence"/>
</dbReference>